<dbReference type="RefSeq" id="WP_024344586.1">
    <property type="nucleotide sequence ID" value="NZ_CP046629.1"/>
</dbReference>
<dbReference type="EMBL" id="FZRA01000003">
    <property type="protein sequence ID" value="SNU08360.1"/>
    <property type="molecule type" value="Genomic_DNA"/>
</dbReference>
<accession>A0A239RCT3</accession>
<name>A0A239RCT3_STREI</name>
<evidence type="ECO:0000313" key="1">
    <source>
        <dbReference type="EMBL" id="SNU08360.1"/>
    </source>
</evidence>
<gene>
    <name evidence="1" type="ORF">SAMN05216470_1254</name>
</gene>
<proteinExistence type="predicted"/>
<dbReference type="Proteomes" id="UP000214649">
    <property type="component" value="Unassembled WGS sequence"/>
</dbReference>
<reference evidence="1 2" key="1">
    <citation type="submission" date="2017-07" db="EMBL/GenBank/DDBJ databases">
        <authorList>
            <person name="Sun Z.S."/>
            <person name="Albrecht U."/>
            <person name="Echele G."/>
            <person name="Lee C.C."/>
        </authorList>
    </citation>
    <scope>NUCLEOTIDE SEQUENCE [LARGE SCALE GENOMIC DNA]</scope>
    <source>
        <strain evidence="1 2">AR3</strain>
    </source>
</reference>
<evidence type="ECO:0000313" key="2">
    <source>
        <dbReference type="Proteomes" id="UP000214649"/>
    </source>
</evidence>
<sequence length="81" mass="9602">MNKIDKQCDNILKQLENFPDSYYSIKRIKQKILEVKVNNLANTTVSPLNLKDYIRHFVDETGDYDNDIISELERLNQLLEE</sequence>
<protein>
    <submittedName>
        <fullName evidence="1">Uncharacterized protein</fullName>
    </submittedName>
</protein>
<organism evidence="1 2">
    <name type="scientific">Streptococcus equinus</name>
    <name type="common">Streptococcus bovis</name>
    <dbReference type="NCBI Taxonomy" id="1335"/>
    <lineage>
        <taxon>Bacteria</taxon>
        <taxon>Bacillati</taxon>
        <taxon>Bacillota</taxon>
        <taxon>Bacilli</taxon>
        <taxon>Lactobacillales</taxon>
        <taxon>Streptococcaceae</taxon>
        <taxon>Streptococcus</taxon>
    </lineage>
</organism>
<dbReference type="AlphaFoldDB" id="A0A239RCT3"/>